<feature type="region of interest" description="Disordered" evidence="1">
    <location>
        <begin position="1"/>
        <end position="57"/>
    </location>
</feature>
<feature type="compositionally biased region" description="Acidic residues" evidence="1">
    <location>
        <begin position="238"/>
        <end position="255"/>
    </location>
</feature>
<feature type="region of interest" description="Disordered" evidence="1">
    <location>
        <begin position="229"/>
        <end position="276"/>
    </location>
</feature>
<dbReference type="PANTHER" id="PTHR28069:SF1">
    <property type="entry name" value="PROTEIN MSS51, MITOCHONDRIAL"/>
    <property type="match status" value="1"/>
</dbReference>
<gene>
    <name evidence="3" type="ORF">MICPUN_58087</name>
</gene>
<proteinExistence type="predicted"/>
<dbReference type="PANTHER" id="PTHR28069">
    <property type="entry name" value="GH20023P"/>
    <property type="match status" value="1"/>
</dbReference>
<name>C1E4M1_MICCC</name>
<dbReference type="OMA" id="PREEVEW"/>
<reference evidence="3 4" key="1">
    <citation type="journal article" date="2009" name="Science">
        <title>Green evolution and dynamic adaptations revealed by genomes of the marine picoeukaryotes Micromonas.</title>
        <authorList>
            <person name="Worden A.Z."/>
            <person name="Lee J.H."/>
            <person name="Mock T."/>
            <person name="Rouze P."/>
            <person name="Simmons M.P."/>
            <person name="Aerts A.L."/>
            <person name="Allen A.E."/>
            <person name="Cuvelier M.L."/>
            <person name="Derelle E."/>
            <person name="Everett M.V."/>
            <person name="Foulon E."/>
            <person name="Grimwood J."/>
            <person name="Gundlach H."/>
            <person name="Henrissat B."/>
            <person name="Napoli C."/>
            <person name="McDonald S.M."/>
            <person name="Parker M.S."/>
            <person name="Rombauts S."/>
            <person name="Salamov A."/>
            <person name="Von Dassow P."/>
            <person name="Badger J.H."/>
            <person name="Coutinho P.M."/>
            <person name="Demir E."/>
            <person name="Dubchak I."/>
            <person name="Gentemann C."/>
            <person name="Eikrem W."/>
            <person name="Gready J.E."/>
            <person name="John U."/>
            <person name="Lanier W."/>
            <person name="Lindquist E.A."/>
            <person name="Lucas S."/>
            <person name="Mayer K.F."/>
            <person name="Moreau H."/>
            <person name="Not F."/>
            <person name="Otillar R."/>
            <person name="Panaud O."/>
            <person name="Pangilinan J."/>
            <person name="Paulsen I."/>
            <person name="Piegu B."/>
            <person name="Poliakov A."/>
            <person name="Robbens S."/>
            <person name="Schmutz J."/>
            <person name="Toulza E."/>
            <person name="Wyss T."/>
            <person name="Zelensky A."/>
            <person name="Zhou K."/>
            <person name="Armbrust E.V."/>
            <person name="Bhattacharya D."/>
            <person name="Goodenough U.W."/>
            <person name="Van de Peer Y."/>
            <person name="Grigoriev I.V."/>
        </authorList>
    </citation>
    <scope>NUCLEOTIDE SEQUENCE [LARGE SCALE GENOMIC DNA]</scope>
    <source>
        <strain evidence="4">RCC299 / NOUM17</strain>
    </source>
</reference>
<dbReference type="GeneID" id="8242772"/>
<feature type="region of interest" description="Disordered" evidence="1">
    <location>
        <begin position="80"/>
        <end position="105"/>
    </location>
</feature>
<keyword evidence="4" id="KW-1185">Reference proteome</keyword>
<dbReference type="KEGG" id="mis:MICPUN_58087"/>
<dbReference type="AlphaFoldDB" id="C1E4M1"/>
<dbReference type="EMBL" id="CP001325">
    <property type="protein sequence ID" value="ACO63143.1"/>
    <property type="molecule type" value="Genomic_DNA"/>
</dbReference>
<evidence type="ECO:0000256" key="1">
    <source>
        <dbReference type="SAM" id="MobiDB-lite"/>
    </source>
</evidence>
<dbReference type="eggNOG" id="ENOG502RZZH">
    <property type="taxonomic scope" value="Eukaryota"/>
</dbReference>
<evidence type="ECO:0000313" key="4">
    <source>
        <dbReference type="Proteomes" id="UP000002009"/>
    </source>
</evidence>
<dbReference type="Proteomes" id="UP000002009">
    <property type="component" value="Chromosome 4"/>
</dbReference>
<evidence type="ECO:0000259" key="2">
    <source>
        <dbReference type="Pfam" id="PF20179"/>
    </source>
</evidence>
<accession>C1E4M1</accession>
<dbReference type="Pfam" id="PF20179">
    <property type="entry name" value="MSS51_C"/>
    <property type="match status" value="1"/>
</dbReference>
<dbReference type="OrthoDB" id="432970at2759"/>
<feature type="domain" description="Mitochondrial splicing suppressor 51-like C-terminal" evidence="2">
    <location>
        <begin position="284"/>
        <end position="372"/>
    </location>
</feature>
<protein>
    <recommendedName>
        <fullName evidence="2">Mitochondrial splicing suppressor 51-like C-terminal domain-containing protein</fullName>
    </recommendedName>
</protein>
<evidence type="ECO:0000313" key="3">
    <source>
        <dbReference type="EMBL" id="ACO63143.1"/>
    </source>
</evidence>
<dbReference type="InParanoid" id="C1E4M1"/>
<dbReference type="InterPro" id="IPR046824">
    <property type="entry name" value="Mss51-like_C"/>
</dbReference>
<organism evidence="3 4">
    <name type="scientific">Micromonas commoda (strain RCC299 / NOUM17 / CCMP2709)</name>
    <name type="common">Picoplanktonic green alga</name>
    <dbReference type="NCBI Taxonomy" id="296587"/>
    <lineage>
        <taxon>Eukaryota</taxon>
        <taxon>Viridiplantae</taxon>
        <taxon>Chlorophyta</taxon>
        <taxon>Mamiellophyceae</taxon>
        <taxon>Mamiellales</taxon>
        <taxon>Mamiellaceae</taxon>
        <taxon>Micromonas</taxon>
    </lineage>
</organism>
<feature type="compositionally biased region" description="Basic and acidic residues" evidence="1">
    <location>
        <begin position="1"/>
        <end position="28"/>
    </location>
</feature>
<sequence length="414" mass="44730">MPDDHSQSDSTGERTWREVMGDAREAYAREASWAAKKQVGDGQDVGRHASGEASAARCPIAFSKRHSRTFTTLKAMDRIARHRASRASKSSERTPSSHGPAARDDGTLRLLLVGADRTEGTCPRDTAAVFDGLLADTGKTNAGESSSSSSSSSSLFRRAMEGVRRVDVVLVGPNVRLDDGVERDVFHAVSSSKRDDADADDAKETADDDAIEIRVAYRVGLYHNLREQDRKRRRDQADEADTAGDDEDDTNDANEEGSSGDANQGDANEGDRGASAATAVTDFSPDLALAFNAGVWGYEPDEWRPTMREILFEDECPLLVTGYTLAETECDEDVLGEMFGGGEGEAGEGGTGPREEVEWLWESEMNPFRSLDERELAFDRGDYLLGGEGEGEGTGAHVMGENCAWQCLAAKTPG</sequence>
<dbReference type="RefSeq" id="XP_002501885.1">
    <property type="nucleotide sequence ID" value="XM_002501839.1"/>
</dbReference>